<dbReference type="PANTHER" id="PTHR46663:SF2">
    <property type="entry name" value="GGDEF DOMAIN-CONTAINING PROTEIN"/>
    <property type="match status" value="1"/>
</dbReference>
<keyword evidence="4" id="KW-1185">Reference proteome</keyword>
<keyword evidence="1" id="KW-0472">Membrane</keyword>
<proteinExistence type="predicted"/>
<dbReference type="OrthoDB" id="8526884at2"/>
<dbReference type="InterPro" id="IPR000160">
    <property type="entry name" value="GGDEF_dom"/>
</dbReference>
<evidence type="ECO:0000259" key="2">
    <source>
        <dbReference type="PROSITE" id="PS50887"/>
    </source>
</evidence>
<sequence length="485" mass="51834">MDRILGAALLVFGVAAILVAVAPDPGVTAWVAQAVLEVTFAALSWQLAQRRDQDTVAQRFWDAAAVAGLIFTAGAVLRTAISANHPATVGGLATVPTILLTAGAGVLLAFLLARPWRSGGRVRKRLWLDMSIVLIGAAFAVWIVTLIGRGDAHRPGQLVWTMTGAAILLVAALALVRFIYARSAPVRRLAGLTLIMAIVLFGIGHVVNAQLQNVPDVRAVLVGRMVPALLLVAGARFEQLRNPAPRDRTHRAMAGLPFVAVAAPQVVLIVELATSGLTQRAWGALAGTVIVTGLVMARQHLVFMENARLVRGLDETVAELGRQEARLRYAARHDHLTGLPNRAAFDEWAKSLGARDSQGRAVLLLDLNEFKTVNDTYGHHAGDDLLKVVANRLQRCVRPDDLVARLGGDEFSVLLANASTADAVAAAHRIMGEVAKRARIAGRTLRPSASVGIAASPDKPFETLLRDADEAMYEAKRRNSGFHLA</sequence>
<feature type="transmembrane region" description="Helical" evidence="1">
    <location>
        <begin position="126"/>
        <end position="147"/>
    </location>
</feature>
<dbReference type="Gene3D" id="3.30.70.270">
    <property type="match status" value="1"/>
</dbReference>
<accession>A0A3D9ZX57</accession>
<dbReference type="PANTHER" id="PTHR46663">
    <property type="entry name" value="DIGUANYLATE CYCLASE DGCT-RELATED"/>
    <property type="match status" value="1"/>
</dbReference>
<dbReference type="CDD" id="cd01949">
    <property type="entry name" value="GGDEF"/>
    <property type="match status" value="1"/>
</dbReference>
<dbReference type="InterPro" id="IPR043128">
    <property type="entry name" value="Rev_trsase/Diguanyl_cyclase"/>
</dbReference>
<dbReference type="RefSeq" id="WP_116074208.1">
    <property type="nucleotide sequence ID" value="NZ_BONB01000021.1"/>
</dbReference>
<dbReference type="SMART" id="SM00267">
    <property type="entry name" value="GGDEF"/>
    <property type="match status" value="1"/>
</dbReference>
<dbReference type="NCBIfam" id="TIGR00254">
    <property type="entry name" value="GGDEF"/>
    <property type="match status" value="1"/>
</dbReference>
<feature type="transmembrane region" description="Helical" evidence="1">
    <location>
        <begin position="159"/>
        <end position="180"/>
    </location>
</feature>
<organism evidence="3 4">
    <name type="scientific">Asanoa ferruginea</name>
    <dbReference type="NCBI Taxonomy" id="53367"/>
    <lineage>
        <taxon>Bacteria</taxon>
        <taxon>Bacillati</taxon>
        <taxon>Actinomycetota</taxon>
        <taxon>Actinomycetes</taxon>
        <taxon>Micromonosporales</taxon>
        <taxon>Micromonosporaceae</taxon>
        <taxon>Asanoa</taxon>
    </lineage>
</organism>
<dbReference type="InterPro" id="IPR052163">
    <property type="entry name" value="DGC-Regulatory_Protein"/>
</dbReference>
<dbReference type="PROSITE" id="PS50887">
    <property type="entry name" value="GGDEF"/>
    <property type="match status" value="1"/>
</dbReference>
<feature type="transmembrane region" description="Helical" evidence="1">
    <location>
        <begin position="256"/>
        <end position="275"/>
    </location>
</feature>
<feature type="domain" description="GGDEF" evidence="2">
    <location>
        <begin position="358"/>
        <end position="485"/>
    </location>
</feature>
<evidence type="ECO:0000256" key="1">
    <source>
        <dbReference type="SAM" id="Phobius"/>
    </source>
</evidence>
<feature type="transmembrane region" description="Helical" evidence="1">
    <location>
        <begin position="93"/>
        <end position="114"/>
    </location>
</feature>
<evidence type="ECO:0000313" key="4">
    <source>
        <dbReference type="Proteomes" id="UP000256913"/>
    </source>
</evidence>
<dbReference type="Pfam" id="PF00990">
    <property type="entry name" value="GGDEF"/>
    <property type="match status" value="1"/>
</dbReference>
<reference evidence="3 4" key="1">
    <citation type="submission" date="2018-08" db="EMBL/GenBank/DDBJ databases">
        <title>Sequencing the genomes of 1000 actinobacteria strains.</title>
        <authorList>
            <person name="Klenk H.-P."/>
        </authorList>
    </citation>
    <scope>NUCLEOTIDE SEQUENCE [LARGE SCALE GENOMIC DNA]</scope>
    <source>
        <strain evidence="3 4">DSM 44099</strain>
    </source>
</reference>
<dbReference type="Proteomes" id="UP000256913">
    <property type="component" value="Unassembled WGS sequence"/>
</dbReference>
<dbReference type="AlphaFoldDB" id="A0A3D9ZX57"/>
<dbReference type="FunFam" id="3.30.70.270:FF:000001">
    <property type="entry name" value="Diguanylate cyclase domain protein"/>
    <property type="match status" value="1"/>
</dbReference>
<dbReference type="SUPFAM" id="SSF55073">
    <property type="entry name" value="Nucleotide cyclase"/>
    <property type="match status" value="1"/>
</dbReference>
<name>A0A3D9ZX57_9ACTN</name>
<feature type="transmembrane region" description="Helical" evidence="1">
    <location>
        <begin position="281"/>
        <end position="301"/>
    </location>
</feature>
<keyword evidence="1" id="KW-1133">Transmembrane helix</keyword>
<comment type="caution">
    <text evidence="3">The sequence shown here is derived from an EMBL/GenBank/DDBJ whole genome shotgun (WGS) entry which is preliminary data.</text>
</comment>
<dbReference type="InterPro" id="IPR029787">
    <property type="entry name" value="Nucleotide_cyclase"/>
</dbReference>
<protein>
    <submittedName>
        <fullName evidence="3">Diguanylate cyclase (GGDEF)-like protein</fullName>
    </submittedName>
</protein>
<keyword evidence="1" id="KW-0812">Transmembrane</keyword>
<feature type="transmembrane region" description="Helical" evidence="1">
    <location>
        <begin position="60"/>
        <end position="81"/>
    </location>
</feature>
<feature type="transmembrane region" description="Helical" evidence="1">
    <location>
        <begin position="30"/>
        <end position="48"/>
    </location>
</feature>
<dbReference type="EMBL" id="QUMQ01000001">
    <property type="protein sequence ID" value="REG01742.1"/>
    <property type="molecule type" value="Genomic_DNA"/>
</dbReference>
<feature type="transmembrane region" description="Helical" evidence="1">
    <location>
        <begin position="192"/>
        <end position="211"/>
    </location>
</feature>
<gene>
    <name evidence="3" type="ORF">DFJ67_7829</name>
</gene>
<evidence type="ECO:0000313" key="3">
    <source>
        <dbReference type="EMBL" id="REG01742.1"/>
    </source>
</evidence>